<dbReference type="SUPFAM" id="SSF53254">
    <property type="entry name" value="Phosphoglycerate mutase-like"/>
    <property type="match status" value="1"/>
</dbReference>
<dbReference type="EMBL" id="JAHLZN010000019">
    <property type="protein sequence ID" value="MBU6114233.1"/>
    <property type="molecule type" value="Genomic_DNA"/>
</dbReference>
<dbReference type="GO" id="GO:0005737">
    <property type="term" value="C:cytoplasm"/>
    <property type="evidence" value="ECO:0007669"/>
    <property type="project" value="TreeGrafter"/>
</dbReference>
<feature type="binding site" evidence="1">
    <location>
        <begin position="9"/>
        <end position="16"/>
    </location>
    <ligand>
        <name>substrate</name>
    </ligand>
</feature>
<dbReference type="Pfam" id="PF00300">
    <property type="entry name" value="His_Phos_1"/>
    <property type="match status" value="1"/>
</dbReference>
<sequence>MRKKLYIMRHGQTLFNEKHKIQGASDSPLTELGIEQATMAKEYFDKENIQFQSLYSSTQERASDTLEIICPNRPYTRLKGLKEWNFGLFEAENEMLNPPHKEGETSYGDFFVAYGGESSVDVQKRMSKTLLNVMNTDDAETILAVSHGGAMFMFIQDWLPIKSVQRIKFSNCCILEFEYEDGQFKFLDVINPTEK</sequence>
<evidence type="ECO:0000256" key="1">
    <source>
        <dbReference type="PIRSR" id="PIRSR613078-2"/>
    </source>
</evidence>
<evidence type="ECO:0000313" key="2">
    <source>
        <dbReference type="EMBL" id="MBU6114233.1"/>
    </source>
</evidence>
<dbReference type="PROSITE" id="PS00175">
    <property type="entry name" value="PG_MUTASE"/>
    <property type="match status" value="1"/>
</dbReference>
<organism evidence="3 5">
    <name type="scientific">Mammaliicoccus lentus</name>
    <name type="common">Staphylococcus lentus</name>
    <dbReference type="NCBI Taxonomy" id="42858"/>
    <lineage>
        <taxon>Bacteria</taxon>
        <taxon>Bacillati</taxon>
        <taxon>Bacillota</taxon>
        <taxon>Bacilli</taxon>
        <taxon>Bacillales</taxon>
        <taxon>Staphylococcaceae</taxon>
        <taxon>Mammaliicoccus</taxon>
    </lineage>
</organism>
<gene>
    <name evidence="2" type="ORF">KQ656_09695</name>
    <name evidence="3" type="ORF">PYH69_13175</name>
</gene>
<proteinExistence type="predicted"/>
<dbReference type="RefSeq" id="WP_064211609.1">
    <property type="nucleotide sequence ID" value="NZ_CP059679.1"/>
</dbReference>
<name>A0AAX3W3A4_MAMLE</name>
<dbReference type="InterPro" id="IPR029033">
    <property type="entry name" value="His_PPase_superfam"/>
</dbReference>
<dbReference type="GO" id="GO:0016791">
    <property type="term" value="F:phosphatase activity"/>
    <property type="evidence" value="ECO:0007669"/>
    <property type="project" value="TreeGrafter"/>
</dbReference>
<dbReference type="Gene3D" id="3.40.50.1240">
    <property type="entry name" value="Phosphoglycerate mutase-like"/>
    <property type="match status" value="1"/>
</dbReference>
<evidence type="ECO:0000313" key="3">
    <source>
        <dbReference type="EMBL" id="WHI59649.1"/>
    </source>
</evidence>
<dbReference type="InterPro" id="IPR013078">
    <property type="entry name" value="His_Pase_superF_clade-1"/>
</dbReference>
<dbReference type="InterPro" id="IPR050275">
    <property type="entry name" value="PGM_Phosphatase"/>
</dbReference>
<dbReference type="Proteomes" id="UP001223261">
    <property type="component" value="Chromosome"/>
</dbReference>
<dbReference type="SMART" id="SM00855">
    <property type="entry name" value="PGAM"/>
    <property type="match status" value="1"/>
</dbReference>
<dbReference type="PANTHER" id="PTHR48100">
    <property type="entry name" value="BROAD-SPECIFICITY PHOSPHATASE YOR283W-RELATED"/>
    <property type="match status" value="1"/>
</dbReference>
<accession>A0AAX3W3A4</accession>
<evidence type="ECO:0000313" key="5">
    <source>
        <dbReference type="Proteomes" id="UP001223261"/>
    </source>
</evidence>
<keyword evidence="4" id="KW-1185">Reference proteome</keyword>
<dbReference type="PANTHER" id="PTHR48100:SF5">
    <property type="entry name" value="HISTIDINE PHOSPHATASE FAMILY PROTEIN"/>
    <property type="match status" value="1"/>
</dbReference>
<dbReference type="CDD" id="cd07067">
    <property type="entry name" value="HP_PGM_like"/>
    <property type="match status" value="1"/>
</dbReference>
<dbReference type="GeneID" id="99675609"/>
<dbReference type="AlphaFoldDB" id="A0AAX3W3A4"/>
<dbReference type="Proteomes" id="UP000770161">
    <property type="component" value="Unassembled WGS sequence"/>
</dbReference>
<dbReference type="InterPro" id="IPR001345">
    <property type="entry name" value="PG/BPGM_mutase_AS"/>
</dbReference>
<reference evidence="2 4" key="1">
    <citation type="submission" date="2021-06" db="EMBL/GenBank/DDBJ databases">
        <title>Staphylococcus lentus K169 genome sequencing.</title>
        <authorList>
            <person name="Sundareshan S."/>
            <person name="Akhila D.S."/>
            <person name="Prachi D."/>
            <person name="Sivakumar R."/>
            <person name="Rajendhran J."/>
            <person name="Isloor S."/>
            <person name="Hegde N.R."/>
        </authorList>
    </citation>
    <scope>NUCLEOTIDE SEQUENCE [LARGE SCALE GENOMIC DNA]</scope>
    <source>
        <strain evidence="2 4">K169</strain>
    </source>
</reference>
<evidence type="ECO:0000313" key="4">
    <source>
        <dbReference type="Proteomes" id="UP000770161"/>
    </source>
</evidence>
<reference evidence="3" key="2">
    <citation type="journal article" date="2023" name="Antibiotics">
        <title>Prevalence and Molecular Characterization of Methicillin-Resistant Staphylococci (MRS) and Mammaliicocci (MRM) in Dromedary Camels from Algeria: First Detection of SCCmec-mecC Hybrid in Methicillin-Resistant Mammaliicoccus lentus.</title>
        <authorList>
            <person name="Belhout C."/>
            <person name="Boyen F."/>
            <person name="Vereecke N."/>
            <person name="Theuns S."/>
            <person name="Taibi N."/>
            <person name="Stegger M."/>
            <person name="de la Fe-Rodriguez P.Y."/>
            <person name="Bouayad L."/>
            <person name="Elgroud R."/>
            <person name="Butaye P."/>
        </authorList>
    </citation>
    <scope>NUCLEOTIDE SEQUENCE</scope>
    <source>
        <strain evidence="3">7048</strain>
    </source>
</reference>
<dbReference type="EMBL" id="CP118848">
    <property type="protein sequence ID" value="WHI59649.1"/>
    <property type="molecule type" value="Genomic_DNA"/>
</dbReference>
<feature type="binding site" evidence="1">
    <location>
        <position position="61"/>
    </location>
    <ligand>
        <name>substrate</name>
    </ligand>
</feature>
<protein>
    <submittedName>
        <fullName evidence="3">Histidine phosphatase family protein</fullName>
    </submittedName>
</protein>